<proteinExistence type="predicted"/>
<reference evidence="1" key="1">
    <citation type="submission" date="2019-03" db="EMBL/GenBank/DDBJ databases">
        <authorList>
            <consortium name="Pathogen Informatics"/>
        </authorList>
    </citation>
    <scope>NUCLEOTIDE SEQUENCE</scope>
    <source>
        <strain evidence="1">5012STDY7626355</strain>
    </source>
</reference>
<gene>
    <name evidence="1" type="ORF">SAMEA4873556_00776</name>
</gene>
<sequence>MTLTKAQPKLLHATHGTRNGLLMMRLYCYGAKSCHRKAYEANKLCCYAAIAGCREHYIAASAMYQKQKLH</sequence>
<dbReference type="AlphaFoldDB" id="A0A486S0L4"/>
<name>A0A486S0L4_KLEPN</name>
<evidence type="ECO:0000313" key="1">
    <source>
        <dbReference type="EMBL" id="VGM07836.1"/>
    </source>
</evidence>
<dbReference type="EMBL" id="CAAHDC010000002">
    <property type="protein sequence ID" value="VGM07836.1"/>
    <property type="molecule type" value="Genomic_DNA"/>
</dbReference>
<organism evidence="1">
    <name type="scientific">Klebsiella pneumoniae</name>
    <dbReference type="NCBI Taxonomy" id="573"/>
    <lineage>
        <taxon>Bacteria</taxon>
        <taxon>Pseudomonadati</taxon>
        <taxon>Pseudomonadota</taxon>
        <taxon>Gammaproteobacteria</taxon>
        <taxon>Enterobacterales</taxon>
        <taxon>Enterobacteriaceae</taxon>
        <taxon>Klebsiella/Raoultella group</taxon>
        <taxon>Klebsiella</taxon>
        <taxon>Klebsiella pneumoniae complex</taxon>
    </lineage>
</organism>
<accession>A0A486S0L4</accession>
<protein>
    <submittedName>
        <fullName evidence="1">Uncharacterized protein</fullName>
    </submittedName>
</protein>